<evidence type="ECO:0000256" key="7">
    <source>
        <dbReference type="ARBA" id="ARBA00023014"/>
    </source>
</evidence>
<keyword evidence="5 8" id="KW-0249">Electron transport</keyword>
<keyword evidence="6 8" id="KW-0408">Iron</keyword>
<evidence type="ECO:0000313" key="11">
    <source>
        <dbReference type="EMBL" id="SVP94518.1"/>
    </source>
</evidence>
<dbReference type="InterPro" id="IPR012675">
    <property type="entry name" value="Beta-grasp_dom_sf"/>
</dbReference>
<dbReference type="InterPro" id="IPR010241">
    <property type="entry name" value="Fd_pln"/>
</dbReference>
<dbReference type="SUPFAM" id="SSF54292">
    <property type="entry name" value="2Fe-2S ferredoxin-like"/>
    <property type="match status" value="1"/>
</dbReference>
<dbReference type="PROSITE" id="PS00197">
    <property type="entry name" value="2FE2S_FER_1"/>
    <property type="match status" value="1"/>
</dbReference>
<organism evidence="10">
    <name type="scientific">Theileria annulata</name>
    <dbReference type="NCBI Taxonomy" id="5874"/>
    <lineage>
        <taxon>Eukaryota</taxon>
        <taxon>Sar</taxon>
        <taxon>Alveolata</taxon>
        <taxon>Apicomplexa</taxon>
        <taxon>Aconoidasida</taxon>
        <taxon>Piroplasmida</taxon>
        <taxon>Theileriidae</taxon>
        <taxon>Theileria</taxon>
    </lineage>
</organism>
<comment type="function">
    <text evidence="8">Ferredoxins are iron-sulfur proteins that transfer electrons in a wide variety of metabolic reactions.</text>
</comment>
<evidence type="ECO:0000256" key="8">
    <source>
        <dbReference type="RuleBase" id="RU364001"/>
    </source>
</evidence>
<evidence type="ECO:0000259" key="9">
    <source>
        <dbReference type="PROSITE" id="PS51085"/>
    </source>
</evidence>
<dbReference type="VEuPathDB" id="PiroplasmaDB:TA17305"/>
<keyword evidence="3 8" id="KW-0001">2Fe-2S</keyword>
<comment type="similarity">
    <text evidence="1 8">Belongs to the 2Fe2S plant-type ferredoxin family.</text>
</comment>
<sequence length="180" mass="20342">MFLFFTHVCYLVFCSVVACVTYRRFSTAFINSPRNFSYSLSNSNLNTFSQPFNKGIERELINSSKFSDRRIPLYYAVKLVLPEGEKVIESSEDEYILESAESQGVELPYSCRGGSCSTCAATLVSGEIDNSEQSYLDDDQVKKGYCLLCTSYAKSDCTIETHKEDKLHEEEETSTNNNIV</sequence>
<dbReference type="EMBL" id="UIVT01000004">
    <property type="protein sequence ID" value="SVP94017.1"/>
    <property type="molecule type" value="Genomic_DNA"/>
</dbReference>
<dbReference type="PANTHER" id="PTHR43112:SF3">
    <property type="entry name" value="FERREDOXIN-2, CHLOROPLASTIC"/>
    <property type="match status" value="1"/>
</dbReference>
<evidence type="ECO:0000256" key="3">
    <source>
        <dbReference type="ARBA" id="ARBA00022714"/>
    </source>
</evidence>
<dbReference type="AlphaFoldDB" id="A0A3B0MV09"/>
<evidence type="ECO:0000256" key="5">
    <source>
        <dbReference type="ARBA" id="ARBA00022982"/>
    </source>
</evidence>
<dbReference type="Gene3D" id="3.10.20.30">
    <property type="match status" value="1"/>
</dbReference>
<dbReference type="InterPro" id="IPR036010">
    <property type="entry name" value="2Fe-2S_ferredoxin-like_sf"/>
</dbReference>
<dbReference type="Pfam" id="PF00111">
    <property type="entry name" value="Fer2"/>
    <property type="match status" value="1"/>
</dbReference>
<proteinExistence type="inferred from homology"/>
<dbReference type="GO" id="GO:0046872">
    <property type="term" value="F:metal ion binding"/>
    <property type="evidence" value="ECO:0007669"/>
    <property type="project" value="UniProtKB-KW"/>
</dbReference>
<dbReference type="CDD" id="cd00207">
    <property type="entry name" value="fer2"/>
    <property type="match status" value="1"/>
</dbReference>
<dbReference type="PANTHER" id="PTHR43112">
    <property type="entry name" value="FERREDOXIN"/>
    <property type="match status" value="1"/>
</dbReference>
<evidence type="ECO:0000256" key="6">
    <source>
        <dbReference type="ARBA" id="ARBA00023004"/>
    </source>
</evidence>
<name>A0A3B0MV09_THEAN</name>
<protein>
    <recommendedName>
        <fullName evidence="8">Ferredoxin</fullName>
    </recommendedName>
</protein>
<keyword evidence="2 8" id="KW-0813">Transport</keyword>
<evidence type="ECO:0000256" key="1">
    <source>
        <dbReference type="ARBA" id="ARBA00007874"/>
    </source>
</evidence>
<dbReference type="InterPro" id="IPR001041">
    <property type="entry name" value="2Fe-2S_ferredoxin-type"/>
</dbReference>
<dbReference type="InterPro" id="IPR006058">
    <property type="entry name" value="2Fe2S_fd_BS"/>
</dbReference>
<dbReference type="GO" id="GO:0022900">
    <property type="term" value="P:electron transport chain"/>
    <property type="evidence" value="ECO:0007669"/>
    <property type="project" value="InterPro"/>
</dbReference>
<evidence type="ECO:0000313" key="10">
    <source>
        <dbReference type="EMBL" id="SVP94017.1"/>
    </source>
</evidence>
<dbReference type="GO" id="GO:0051537">
    <property type="term" value="F:2 iron, 2 sulfur cluster binding"/>
    <property type="evidence" value="ECO:0007669"/>
    <property type="project" value="UniProtKB-KW"/>
</dbReference>
<evidence type="ECO:0000256" key="2">
    <source>
        <dbReference type="ARBA" id="ARBA00022448"/>
    </source>
</evidence>
<evidence type="ECO:0000256" key="4">
    <source>
        <dbReference type="ARBA" id="ARBA00022723"/>
    </source>
</evidence>
<feature type="domain" description="2Fe-2S ferredoxin-type" evidence="9">
    <location>
        <begin position="75"/>
        <end position="165"/>
    </location>
</feature>
<dbReference type="GO" id="GO:0009055">
    <property type="term" value="F:electron transfer activity"/>
    <property type="evidence" value="ECO:0007669"/>
    <property type="project" value="InterPro"/>
</dbReference>
<dbReference type="PROSITE" id="PS51085">
    <property type="entry name" value="2FE2S_FER_2"/>
    <property type="match status" value="1"/>
</dbReference>
<dbReference type="EMBL" id="UIVS01000004">
    <property type="protein sequence ID" value="SVP94518.1"/>
    <property type="molecule type" value="Genomic_DNA"/>
</dbReference>
<dbReference type="NCBIfam" id="TIGR02008">
    <property type="entry name" value="fdx_plant"/>
    <property type="match status" value="1"/>
</dbReference>
<keyword evidence="7 8" id="KW-0411">Iron-sulfur</keyword>
<gene>
    <name evidence="10" type="ORF">TAT_000301700</name>
    <name evidence="11" type="ORF">TAV_000301800</name>
</gene>
<accession>A0A3B0MV09</accession>
<keyword evidence="4 8" id="KW-0479">Metal-binding</keyword>
<comment type="cofactor">
    <cofactor evidence="8">
        <name>[2Fe-2S] cluster</name>
        <dbReference type="ChEBI" id="CHEBI:190135"/>
    </cofactor>
    <text evidence="8">Binds 1 [2Fe-2S] cluster.</text>
</comment>
<reference evidence="10" key="1">
    <citation type="submission" date="2018-07" db="EMBL/GenBank/DDBJ databases">
        <authorList>
            <person name="Quirk P.G."/>
            <person name="Krulwich T.A."/>
        </authorList>
    </citation>
    <scope>NUCLEOTIDE SEQUENCE</scope>
    <source>
        <strain evidence="10">Anand</strain>
    </source>
</reference>